<reference evidence="5" key="1">
    <citation type="journal article" date="2019" name="Int. J. Syst. Evol. Microbiol.">
        <title>The Global Catalogue of Microorganisms (GCM) 10K type strain sequencing project: providing services to taxonomists for standard genome sequencing and annotation.</title>
        <authorList>
            <consortium name="The Broad Institute Genomics Platform"/>
            <consortium name="The Broad Institute Genome Sequencing Center for Infectious Disease"/>
            <person name="Wu L."/>
            <person name="Ma J."/>
        </authorList>
    </citation>
    <scope>NUCLEOTIDE SEQUENCE [LARGE SCALE GENOMIC DNA]</scope>
    <source>
        <strain evidence="5">JCM 18274</strain>
    </source>
</reference>
<dbReference type="CDD" id="cd01449">
    <property type="entry name" value="TST_Repeat_2"/>
    <property type="match status" value="1"/>
</dbReference>
<dbReference type="PANTHER" id="PTHR11364">
    <property type="entry name" value="THIOSULFATE SULFERTANSFERASE"/>
    <property type="match status" value="1"/>
</dbReference>
<evidence type="ECO:0000256" key="1">
    <source>
        <dbReference type="ARBA" id="ARBA00022679"/>
    </source>
</evidence>
<dbReference type="InterPro" id="IPR029024">
    <property type="entry name" value="TerB-like"/>
</dbReference>
<dbReference type="RefSeq" id="WP_345274370.1">
    <property type="nucleotide sequence ID" value="NZ_BAABJH010000006.1"/>
</dbReference>
<keyword evidence="5" id="KW-1185">Reference proteome</keyword>
<dbReference type="SMART" id="SM00450">
    <property type="entry name" value="RHOD"/>
    <property type="match status" value="2"/>
</dbReference>
<feature type="domain" description="Rhodanese" evidence="3">
    <location>
        <begin position="164"/>
        <end position="276"/>
    </location>
</feature>
<feature type="domain" description="Rhodanese" evidence="3">
    <location>
        <begin position="44"/>
        <end position="133"/>
    </location>
</feature>
<evidence type="ECO:0000313" key="4">
    <source>
        <dbReference type="EMBL" id="GAA4898160.1"/>
    </source>
</evidence>
<dbReference type="SUPFAM" id="SSF52821">
    <property type="entry name" value="Rhodanese/Cell cycle control phosphatase"/>
    <property type="match status" value="2"/>
</dbReference>
<dbReference type="SUPFAM" id="SSF158682">
    <property type="entry name" value="TerB-like"/>
    <property type="match status" value="1"/>
</dbReference>
<organism evidence="4 5">
    <name type="scientific">Flaviramulus aquimarinus</name>
    <dbReference type="NCBI Taxonomy" id="1170456"/>
    <lineage>
        <taxon>Bacteria</taxon>
        <taxon>Pseudomonadati</taxon>
        <taxon>Bacteroidota</taxon>
        <taxon>Flavobacteriia</taxon>
        <taxon>Flavobacteriales</taxon>
        <taxon>Flavobacteriaceae</taxon>
        <taxon>Flaviramulus</taxon>
    </lineage>
</organism>
<dbReference type="PANTHER" id="PTHR11364:SF27">
    <property type="entry name" value="SULFURTRANSFERASE"/>
    <property type="match status" value="1"/>
</dbReference>
<dbReference type="InterPro" id="IPR045078">
    <property type="entry name" value="TST/MPST-like"/>
</dbReference>
<gene>
    <name evidence="4" type="ORF">GCM10023311_23730</name>
</gene>
<dbReference type="InterPro" id="IPR036873">
    <property type="entry name" value="Rhodanese-like_dom_sf"/>
</dbReference>
<dbReference type="CDD" id="cd07177">
    <property type="entry name" value="terB_like"/>
    <property type="match status" value="1"/>
</dbReference>
<dbReference type="PROSITE" id="PS50206">
    <property type="entry name" value="RHODANESE_3"/>
    <property type="match status" value="2"/>
</dbReference>
<comment type="caution">
    <text evidence="4">The sequence shown here is derived from an EMBL/GenBank/DDBJ whole genome shotgun (WGS) entry which is preliminary data.</text>
</comment>
<accession>A0ABP9FEG1</accession>
<name>A0ABP9FEG1_9FLAO</name>
<evidence type="ECO:0000313" key="5">
    <source>
        <dbReference type="Proteomes" id="UP001500433"/>
    </source>
</evidence>
<dbReference type="InterPro" id="IPR001763">
    <property type="entry name" value="Rhodanese-like_dom"/>
</dbReference>
<dbReference type="Gene3D" id="3.40.250.10">
    <property type="entry name" value="Rhodanese-like domain"/>
    <property type="match status" value="2"/>
</dbReference>
<dbReference type="Pfam" id="PF00581">
    <property type="entry name" value="Rhodanese"/>
    <property type="match status" value="2"/>
</dbReference>
<sequence length="386" mass="43748">MSSKITLTSPIVSVEWLHEHSHANNLVILDGTINKVFDITLEQIPKARFFDIKKKFSDTSNPFPSAFPSVEQFQKEARALGINKDSVIVVYDDKGIYSSARVWWLFKAFGFQNVAVLNGGFPAWKKANYNTALMQNFDGVVGDFEAHLQPGYMQFFDDIQKASKNKTHNIIDARSAGRFNCTEPEPREGLRMGTIPNSVNLPYTDLLENGLLKSKKDLAKTFYMVANKSDNIIFSCGSGLTACVLALGAEISGYKNISVYDGSWTEWGTLTTGDMKMPSTWTKDELLAYILIYVSNADLNQSRTETQYILNRVDKNVYKRVTDQFEKDSDYQSIQNIIEAVKTHDYYRNDLADLFADIKLMAFADGEYDVMEQMVYMQLKKILKNG</sequence>
<evidence type="ECO:0000256" key="2">
    <source>
        <dbReference type="ARBA" id="ARBA00022737"/>
    </source>
</evidence>
<protein>
    <recommendedName>
        <fullName evidence="3">Rhodanese domain-containing protein</fullName>
    </recommendedName>
</protein>
<keyword evidence="1" id="KW-0808">Transferase</keyword>
<keyword evidence="2" id="KW-0677">Repeat</keyword>
<dbReference type="EMBL" id="BAABJH010000006">
    <property type="protein sequence ID" value="GAA4898160.1"/>
    <property type="molecule type" value="Genomic_DNA"/>
</dbReference>
<proteinExistence type="predicted"/>
<evidence type="ECO:0000259" key="3">
    <source>
        <dbReference type="PROSITE" id="PS50206"/>
    </source>
</evidence>
<dbReference type="Proteomes" id="UP001500433">
    <property type="component" value="Unassembled WGS sequence"/>
</dbReference>
<dbReference type="CDD" id="cd01448">
    <property type="entry name" value="TST_Repeat_1"/>
    <property type="match status" value="1"/>
</dbReference>